<dbReference type="EMBL" id="KT159937">
    <property type="protein sequence ID" value="AKR04151.1"/>
    <property type="molecule type" value="Genomic_DNA"/>
</dbReference>
<dbReference type="GeneID" id="25392194"/>
<keyword evidence="2" id="KW-1185">Reference proteome</keyword>
<evidence type="ECO:0000313" key="1">
    <source>
        <dbReference type="EMBL" id="AKR04151.1"/>
    </source>
</evidence>
<organism evidence="1 2">
    <name type="scientific">Salmon gill poxvirus</name>
    <dbReference type="NCBI Taxonomy" id="1680908"/>
    <lineage>
        <taxon>Viruses</taxon>
        <taxon>Varidnaviria</taxon>
        <taxon>Bamfordvirae</taxon>
        <taxon>Nucleocytoviricota</taxon>
        <taxon>Pokkesviricetes</taxon>
        <taxon>Chitovirales</taxon>
        <taxon>Poxviridae</taxon>
        <taxon>Chordopoxvirinae</taxon>
        <taxon>Salmonpoxvirus</taxon>
        <taxon>Salmonpoxvirus gillpox</taxon>
        <taxon>Salmon gillpox virus</taxon>
    </lineage>
</organism>
<gene>
    <name evidence="1" type="ORF">SGPV027</name>
</gene>
<name>A0A0H4XWG5_9POXV</name>
<dbReference type="RefSeq" id="YP_009162399.1">
    <property type="nucleotide sequence ID" value="NC_027707.1"/>
</dbReference>
<dbReference type="Proteomes" id="UP000105007">
    <property type="component" value="Segment"/>
</dbReference>
<dbReference type="KEGG" id="vg:25392194"/>
<accession>A0A0H4XWG5</accession>
<reference evidence="1 2" key="1">
    <citation type="journal article" date="2015" name="J. Virol.">
        <title>Salmon gill poxvirus, the deepest representative of the Chordopoxvirinae.</title>
        <authorList>
            <person name="Gjessing M.C."/>
            <person name="Yutin N."/>
            <person name="Tengs T."/>
            <person name="Senkevich T."/>
            <person name="Koonin E.V."/>
            <person name="Ronning H.P."/>
            <person name="Alarson M."/>
            <person name="Ylving S."/>
            <person name="Lie K.-I."/>
            <person name="Saure B."/>
            <person name="Tran L."/>
            <person name="Moss B."/>
            <person name="Dale O.B."/>
        </authorList>
    </citation>
    <scope>NUCLEOTIDE SEQUENCE [LARGE SCALE GENOMIC DNA]</scope>
    <source>
        <strain evidence="1">2012-04-F277-L3G</strain>
    </source>
</reference>
<proteinExistence type="predicted"/>
<sequence length="389" mass="45707">MSKRTANGSVVATRNVITHNLDHSTDYLTSRNQFVATYGNDYLMNVPFTEDWYHTIHDVVFMIEEYSYWKDQIHSENQKCPIIKMSFDDINGGMINVFTNRDTGNMTMYVTVHESRIHDIGYMVQFLPNLKTCKTIMGVRCMDYVIDHFNTLVNFNEVIIKASSVKETGQVENKIMSTCFIQNGYEEYMKNIEEIRCRVEFMYNSESFDTLLETFCFVVDEFCKNKESDDPEHLFIISGFIKSLTYSIESFKNNLYPELTKKQPCVNNQIECKVWKHMKSPCLQRNNSDVITISKTDSSIFTTMLYYNIYLLETTFNLRFRKEICDFLPDINHMTFMEEDINKFVLFTSVDLLMGAFLYVSDRLFNKAMGLRHKNVSIFTTDDTWKLTN</sequence>
<evidence type="ECO:0000313" key="2">
    <source>
        <dbReference type="Proteomes" id="UP000105007"/>
    </source>
</evidence>
<protein>
    <submittedName>
        <fullName evidence="1">Uncharacterized protein</fullName>
    </submittedName>
</protein>